<keyword evidence="5" id="KW-0548">Nucleotidyltransferase</keyword>
<comment type="subcellular location">
    <subcellularLocation>
        <location evidence="1">Cytoplasm</location>
    </subcellularLocation>
</comment>
<dbReference type="InterPro" id="IPR004013">
    <property type="entry name" value="PHP_dom"/>
</dbReference>
<dbReference type="Gene3D" id="1.10.10.1600">
    <property type="entry name" value="Bacterial DNA polymerase III alpha subunit, thumb domain"/>
    <property type="match status" value="1"/>
</dbReference>
<evidence type="ECO:0000256" key="1">
    <source>
        <dbReference type="ARBA" id="ARBA00004496"/>
    </source>
</evidence>
<evidence type="ECO:0000313" key="11">
    <source>
        <dbReference type="Proteomes" id="UP000177942"/>
    </source>
</evidence>
<evidence type="ECO:0000259" key="9">
    <source>
        <dbReference type="SMART" id="SM00481"/>
    </source>
</evidence>
<dbReference type="GO" id="GO:0003887">
    <property type="term" value="F:DNA-directed DNA polymerase activity"/>
    <property type="evidence" value="ECO:0007669"/>
    <property type="project" value="UniProtKB-KW"/>
</dbReference>
<dbReference type="InterPro" id="IPR016195">
    <property type="entry name" value="Pol/histidinol_Pase-like"/>
</dbReference>
<dbReference type="InterPro" id="IPR011708">
    <property type="entry name" value="DNA_pol3_alpha_NTPase_dom"/>
</dbReference>
<dbReference type="PANTHER" id="PTHR32294:SF0">
    <property type="entry name" value="DNA POLYMERASE III SUBUNIT ALPHA"/>
    <property type="match status" value="1"/>
</dbReference>
<dbReference type="Pfam" id="PF14579">
    <property type="entry name" value="HHH_6"/>
    <property type="match status" value="1"/>
</dbReference>
<dbReference type="GO" id="GO:0005737">
    <property type="term" value="C:cytoplasm"/>
    <property type="evidence" value="ECO:0007669"/>
    <property type="project" value="UniProtKB-SubCell"/>
</dbReference>
<comment type="caution">
    <text evidence="10">The sequence shown here is derived from an EMBL/GenBank/DDBJ whole genome shotgun (WGS) entry which is preliminary data.</text>
</comment>
<dbReference type="STRING" id="1798407.A3A16_00765"/>
<organism evidence="10 11">
    <name type="scientific">Candidatus Harrisonbacteria bacterium RIFCSPLOWO2_01_FULL_44_18</name>
    <dbReference type="NCBI Taxonomy" id="1798407"/>
    <lineage>
        <taxon>Bacteria</taxon>
        <taxon>Candidatus Harrisoniibacteriota</taxon>
    </lineage>
</organism>
<evidence type="ECO:0000256" key="6">
    <source>
        <dbReference type="ARBA" id="ARBA00022705"/>
    </source>
</evidence>
<evidence type="ECO:0000256" key="4">
    <source>
        <dbReference type="ARBA" id="ARBA00022679"/>
    </source>
</evidence>
<keyword evidence="7" id="KW-0239">DNA-directed DNA polymerase</keyword>
<dbReference type="Pfam" id="PF01336">
    <property type="entry name" value="tRNA_anti-codon"/>
    <property type="match status" value="1"/>
</dbReference>
<dbReference type="CDD" id="cd12113">
    <property type="entry name" value="PHP_PolIIIA_DnaE3"/>
    <property type="match status" value="1"/>
</dbReference>
<evidence type="ECO:0000313" key="10">
    <source>
        <dbReference type="EMBL" id="OGY65208.1"/>
    </source>
</evidence>
<comment type="catalytic activity">
    <reaction evidence="8">
        <text>DNA(n) + a 2'-deoxyribonucleoside 5'-triphosphate = DNA(n+1) + diphosphate</text>
        <dbReference type="Rhea" id="RHEA:22508"/>
        <dbReference type="Rhea" id="RHEA-COMP:17339"/>
        <dbReference type="Rhea" id="RHEA-COMP:17340"/>
        <dbReference type="ChEBI" id="CHEBI:33019"/>
        <dbReference type="ChEBI" id="CHEBI:61560"/>
        <dbReference type="ChEBI" id="CHEBI:173112"/>
        <dbReference type="EC" id="2.7.7.7"/>
    </reaction>
</comment>
<reference evidence="10 11" key="1">
    <citation type="journal article" date="2016" name="Nat. Commun.">
        <title>Thousands of microbial genomes shed light on interconnected biogeochemical processes in an aquifer system.</title>
        <authorList>
            <person name="Anantharaman K."/>
            <person name="Brown C.T."/>
            <person name="Hug L.A."/>
            <person name="Sharon I."/>
            <person name="Castelle C.J."/>
            <person name="Probst A.J."/>
            <person name="Thomas B.C."/>
            <person name="Singh A."/>
            <person name="Wilkins M.J."/>
            <person name="Karaoz U."/>
            <person name="Brodie E.L."/>
            <person name="Williams K.H."/>
            <person name="Hubbard S.S."/>
            <person name="Banfield J.F."/>
        </authorList>
    </citation>
    <scope>NUCLEOTIDE SEQUENCE [LARGE SCALE GENOMIC DNA]</scope>
</reference>
<gene>
    <name evidence="10" type="ORF">A3A16_00765</name>
</gene>
<accession>A0A1G1ZKP9</accession>
<dbReference type="NCBIfam" id="NF004226">
    <property type="entry name" value="PRK05673.1"/>
    <property type="match status" value="1"/>
</dbReference>
<dbReference type="NCBIfam" id="TIGR00594">
    <property type="entry name" value="polc"/>
    <property type="match status" value="1"/>
</dbReference>
<dbReference type="CDD" id="cd04485">
    <property type="entry name" value="DnaE_OBF"/>
    <property type="match status" value="1"/>
</dbReference>
<dbReference type="Gene3D" id="3.20.20.140">
    <property type="entry name" value="Metal-dependent hydrolases"/>
    <property type="match status" value="1"/>
</dbReference>
<dbReference type="PANTHER" id="PTHR32294">
    <property type="entry name" value="DNA POLYMERASE III SUBUNIT ALPHA"/>
    <property type="match status" value="1"/>
</dbReference>
<dbReference type="Proteomes" id="UP000177942">
    <property type="component" value="Unassembled WGS sequence"/>
</dbReference>
<dbReference type="InterPro" id="IPR029460">
    <property type="entry name" value="DNAPol_HHH"/>
</dbReference>
<evidence type="ECO:0000256" key="5">
    <source>
        <dbReference type="ARBA" id="ARBA00022695"/>
    </source>
</evidence>
<evidence type="ECO:0000256" key="3">
    <source>
        <dbReference type="ARBA" id="ARBA00019114"/>
    </source>
</evidence>
<keyword evidence="6" id="KW-0235">DNA replication</keyword>
<sequence>MPKFVHLHTHSHYSLLDGLTKIDDLVAQTKELGMDAIALTDHGNLYGAIEFYKKAKAAGIKPILGVEAYVAPHNRLDKTPKVDEKYFHLILLAKNFTGWQNLIQLTTKAHLEGFYYKPRMDKALLKEYGNGLIALSGCLSGEISRLLLAGKTEEAEKVALEYQGIFGQGNFFIEIGHHPGIKEIVKIHDSLINLSRKTGIPLAATQDIHYLKKEDAEYHDILLAVQTGNKLNDPDRLTLKDDDFSMRSPEQMTELFQDLPEAVENTVKIANACDVELPLGKILLPKFPLPENEGSTVAYLRKLIKEKLPQRFPAVTAEIEKRLEYEFDVIDKMGFADYFLIVQDFINWAKDRGIVVGPGRGSAAGSLVSYILRITDIDPLKYGLLFERFLNPDRIQMPDIDVDITDRRRDEVFAYLQEKYGQDRVAHIITFGTMAARAAVRDVGRALGVSYGFCDQLAKLIPFNFSIDQVLQIKEVADLCQTNPDAQKILDAAKHLEGVARHASVHACGMVIGTESLTRYLPLQRAPQDENVIMTQFEMHSVEDLGLLKMDILGLKNLTIIEDTIRLVKDYRNEIVDLSQLPPKDKKTFELLQAGNTTAVFQLESSGMRRYLKELKPAELEDVIAMISLYRPGPMDLIPEYIDRKFGRKPIIYLHPKLEPILKNTYGIMIYQEQLMNAARVLANFTLSEADVLRKAVGKKIRKLLLEQKERLIQGCLANGVSREIAERFWELIEPFDRYGFNRSHAASYATIAYQTAYLKAHYPVEFMASLLNADSGDIDRIASLINECKKMNINVLPPEINKSAADFTPDLPAEATLSGAKAGNIRFGLTAIKNVGNNIVQAIVEERQRGGPFENLTSLLNRVQHKDLNKKSLESLIKSGALDLLGIERNSALANIDDILKFNSLVKKEQRNSQMGLFGASRLSDNSLKLKPAPPATSQEKLTWEKELLGLYISDHPLNGYKQKIETAKARPIKEVMAAAQERQLTRIAGIISKVQRIVTKTGKPMLFAKIEDLSDAMEVIVFSDNLQKNPAVWRENNPLLISGRISSRDGEIKLICENAVEL</sequence>
<dbReference type="Gene3D" id="1.10.150.870">
    <property type="match status" value="1"/>
</dbReference>
<dbReference type="EC" id="2.7.7.7" evidence="2"/>
<keyword evidence="4" id="KW-0808">Transferase</keyword>
<dbReference type="GO" id="GO:0003676">
    <property type="term" value="F:nucleic acid binding"/>
    <property type="evidence" value="ECO:0007669"/>
    <property type="project" value="InterPro"/>
</dbReference>
<name>A0A1G1ZKP9_9BACT</name>
<feature type="domain" description="Polymerase/histidinol phosphatase N-terminal" evidence="9">
    <location>
        <begin position="5"/>
        <end position="72"/>
    </location>
</feature>
<dbReference type="NCBIfam" id="NF005298">
    <property type="entry name" value="PRK06826.1"/>
    <property type="match status" value="1"/>
</dbReference>
<dbReference type="Pfam" id="PF07733">
    <property type="entry name" value="DNA_pol3_alpha"/>
    <property type="match status" value="1"/>
</dbReference>
<evidence type="ECO:0000256" key="8">
    <source>
        <dbReference type="ARBA" id="ARBA00049244"/>
    </source>
</evidence>
<dbReference type="AlphaFoldDB" id="A0A1G1ZKP9"/>
<dbReference type="GO" id="GO:0006260">
    <property type="term" value="P:DNA replication"/>
    <property type="evidence" value="ECO:0007669"/>
    <property type="project" value="UniProtKB-KW"/>
</dbReference>
<protein>
    <recommendedName>
        <fullName evidence="3">DNA polymerase III subunit alpha</fullName>
        <ecNumber evidence="2">2.7.7.7</ecNumber>
    </recommendedName>
</protein>
<dbReference type="InterPro" id="IPR003141">
    <property type="entry name" value="Pol/His_phosphatase_N"/>
</dbReference>
<dbReference type="Pfam" id="PF17657">
    <property type="entry name" value="DNA_pol3_finger"/>
    <property type="match status" value="1"/>
</dbReference>
<dbReference type="InterPro" id="IPR004805">
    <property type="entry name" value="DnaE2/DnaE/PolC"/>
</dbReference>
<dbReference type="SMART" id="SM00481">
    <property type="entry name" value="POLIIIAc"/>
    <property type="match status" value="1"/>
</dbReference>
<dbReference type="InterPro" id="IPR041931">
    <property type="entry name" value="DNA_pol3_alpha_thumb_dom"/>
</dbReference>
<dbReference type="InterPro" id="IPR004365">
    <property type="entry name" value="NA-bd_OB_tRNA"/>
</dbReference>
<evidence type="ECO:0000256" key="2">
    <source>
        <dbReference type="ARBA" id="ARBA00012417"/>
    </source>
</evidence>
<dbReference type="InterPro" id="IPR040982">
    <property type="entry name" value="DNA_pol3_finger"/>
</dbReference>
<dbReference type="EMBL" id="MHJJ01000014">
    <property type="protein sequence ID" value="OGY65208.1"/>
    <property type="molecule type" value="Genomic_DNA"/>
</dbReference>
<dbReference type="Pfam" id="PF02811">
    <property type="entry name" value="PHP"/>
    <property type="match status" value="1"/>
</dbReference>
<proteinExistence type="predicted"/>
<dbReference type="SUPFAM" id="SSF89550">
    <property type="entry name" value="PHP domain-like"/>
    <property type="match status" value="1"/>
</dbReference>
<evidence type="ECO:0000256" key="7">
    <source>
        <dbReference type="ARBA" id="ARBA00022932"/>
    </source>
</evidence>
<dbReference type="GO" id="GO:0008408">
    <property type="term" value="F:3'-5' exonuclease activity"/>
    <property type="evidence" value="ECO:0007669"/>
    <property type="project" value="InterPro"/>
</dbReference>